<dbReference type="Proteomes" id="UP000324974">
    <property type="component" value="Chromosome"/>
</dbReference>
<sequence>MALLSQPAFGPKLSIGLILLGTLMDVWALVWRFTLGGDELTPMSRFFFTGILLTGVTLLLVGVFLGQIGRAARKAELPPADVTGAEVAINQTAAAHPPAVVSPAGTAARNVVGQNAVPVNSSPQQAVSSNRPIIVGS</sequence>
<dbReference type="OrthoDB" id="291798at2"/>
<dbReference type="AlphaFoldDB" id="A0A5C1AAB2"/>
<keyword evidence="1" id="KW-0472">Membrane</keyword>
<keyword evidence="1" id="KW-1133">Transmembrane helix</keyword>
<name>A0A5C1AAB2_9BACT</name>
<dbReference type="RefSeq" id="WP_149108977.1">
    <property type="nucleotide sequence ID" value="NZ_CP042425.1"/>
</dbReference>
<accession>A0A5C1AAB2</accession>
<reference evidence="3" key="1">
    <citation type="submission" date="2019-08" db="EMBL/GenBank/DDBJ databases">
        <title>Limnoglobus roseus gen. nov., sp. nov., a novel freshwater planctomycete with a giant genome from the family Gemmataceae.</title>
        <authorList>
            <person name="Kulichevskaya I.S."/>
            <person name="Naumoff D.G."/>
            <person name="Miroshnikov K."/>
            <person name="Ivanova A."/>
            <person name="Philippov D.A."/>
            <person name="Hakobyan A."/>
            <person name="Rijpstra I.C."/>
            <person name="Sinninghe Damste J.S."/>
            <person name="Liesack W."/>
            <person name="Dedysh S.N."/>
        </authorList>
    </citation>
    <scope>NUCLEOTIDE SEQUENCE [LARGE SCALE GENOMIC DNA]</scope>
    <source>
        <strain evidence="3">PX52</strain>
    </source>
</reference>
<gene>
    <name evidence="2" type="ORF">PX52LOC_00917</name>
</gene>
<proteinExistence type="predicted"/>
<feature type="transmembrane region" description="Helical" evidence="1">
    <location>
        <begin position="12"/>
        <end position="34"/>
    </location>
</feature>
<evidence type="ECO:0000256" key="1">
    <source>
        <dbReference type="SAM" id="Phobius"/>
    </source>
</evidence>
<evidence type="ECO:0000313" key="2">
    <source>
        <dbReference type="EMBL" id="QEL14054.1"/>
    </source>
</evidence>
<keyword evidence="1" id="KW-0812">Transmembrane</keyword>
<evidence type="ECO:0000313" key="3">
    <source>
        <dbReference type="Proteomes" id="UP000324974"/>
    </source>
</evidence>
<protein>
    <submittedName>
        <fullName evidence="2">Uncharacterized protein</fullName>
    </submittedName>
</protein>
<feature type="transmembrane region" description="Helical" evidence="1">
    <location>
        <begin position="46"/>
        <end position="65"/>
    </location>
</feature>
<organism evidence="2 3">
    <name type="scientific">Limnoglobus roseus</name>
    <dbReference type="NCBI Taxonomy" id="2598579"/>
    <lineage>
        <taxon>Bacteria</taxon>
        <taxon>Pseudomonadati</taxon>
        <taxon>Planctomycetota</taxon>
        <taxon>Planctomycetia</taxon>
        <taxon>Gemmatales</taxon>
        <taxon>Gemmataceae</taxon>
        <taxon>Limnoglobus</taxon>
    </lineage>
</organism>
<keyword evidence="3" id="KW-1185">Reference proteome</keyword>
<dbReference type="EMBL" id="CP042425">
    <property type="protein sequence ID" value="QEL14054.1"/>
    <property type="molecule type" value="Genomic_DNA"/>
</dbReference>
<dbReference type="KEGG" id="lrs:PX52LOC_00917"/>